<gene>
    <name evidence="10" type="primary">cry</name>
    <name evidence="10" type="ORF">SNEC2469_LOCUS22024</name>
</gene>
<dbReference type="GO" id="GO:0015074">
    <property type="term" value="P:DNA integration"/>
    <property type="evidence" value="ECO:0007669"/>
    <property type="project" value="InterPro"/>
</dbReference>
<feature type="site" description="Electron transfer via tryptophanyl radical" evidence="6">
    <location>
        <position position="2936"/>
    </location>
</feature>
<dbReference type="InterPro" id="IPR013762">
    <property type="entry name" value="Integrase-like_cat_sf"/>
</dbReference>
<dbReference type="GO" id="GO:0006310">
    <property type="term" value="P:DNA recombination"/>
    <property type="evidence" value="ECO:0007669"/>
    <property type="project" value="UniProtKB-KW"/>
</dbReference>
<evidence type="ECO:0000256" key="1">
    <source>
        <dbReference type="ARBA" id="ARBA00001974"/>
    </source>
</evidence>
<feature type="compositionally biased region" description="Basic and acidic residues" evidence="7">
    <location>
        <begin position="38"/>
        <end position="51"/>
    </location>
</feature>
<feature type="site" description="Electron transfer via tryptophanyl radical" evidence="6">
    <location>
        <position position="2913"/>
    </location>
</feature>
<name>A0A812XZ29_9DINO</name>
<accession>A0A812XZ29</accession>
<comment type="cofactor">
    <cofactor evidence="1">
        <name>FAD</name>
        <dbReference type="ChEBI" id="CHEBI:57692"/>
    </cofactor>
</comment>
<dbReference type="Gene3D" id="3.40.50.620">
    <property type="entry name" value="HUPs"/>
    <property type="match status" value="1"/>
</dbReference>
<evidence type="ECO:0000256" key="5">
    <source>
        <dbReference type="ARBA" id="ARBA00023172"/>
    </source>
</evidence>
<feature type="region of interest" description="Disordered" evidence="7">
    <location>
        <begin position="1"/>
        <end position="51"/>
    </location>
</feature>
<feature type="transmembrane region" description="Helical" evidence="8">
    <location>
        <begin position="552"/>
        <end position="570"/>
    </location>
</feature>
<keyword evidence="8" id="KW-1133">Transmembrane helix</keyword>
<dbReference type="Gene3D" id="1.25.40.80">
    <property type="match status" value="1"/>
</dbReference>
<dbReference type="Gene3D" id="1.10.443.10">
    <property type="entry name" value="Intergrase catalytic core"/>
    <property type="match status" value="1"/>
</dbReference>
<dbReference type="OrthoDB" id="435881at2759"/>
<dbReference type="GO" id="GO:0071949">
    <property type="term" value="F:FAD binding"/>
    <property type="evidence" value="ECO:0007669"/>
    <property type="project" value="TreeGrafter"/>
</dbReference>
<dbReference type="InterPro" id="IPR006050">
    <property type="entry name" value="DNA_photolyase_N"/>
</dbReference>
<dbReference type="InterPro" id="IPR036134">
    <property type="entry name" value="Crypto/Photolyase_FAD-like_sf"/>
</dbReference>
<evidence type="ECO:0000256" key="8">
    <source>
        <dbReference type="SAM" id="Phobius"/>
    </source>
</evidence>
<feature type="region of interest" description="Disordered" evidence="7">
    <location>
        <begin position="873"/>
        <end position="896"/>
    </location>
</feature>
<feature type="region of interest" description="Disordered" evidence="7">
    <location>
        <begin position="1168"/>
        <end position="1201"/>
    </location>
</feature>
<dbReference type="EMBL" id="CAJNJA010039587">
    <property type="protein sequence ID" value="CAE7757991.1"/>
    <property type="molecule type" value="Genomic_DNA"/>
</dbReference>
<feature type="site" description="Electron transfer via tryptophanyl radical" evidence="6">
    <location>
        <position position="2860"/>
    </location>
</feature>
<feature type="transmembrane region" description="Helical" evidence="8">
    <location>
        <begin position="333"/>
        <end position="351"/>
    </location>
</feature>
<dbReference type="InterPro" id="IPR002081">
    <property type="entry name" value="Cryptochrome/DNA_photolyase_1"/>
</dbReference>
<feature type="transmembrane region" description="Helical" evidence="8">
    <location>
        <begin position="482"/>
        <end position="507"/>
    </location>
</feature>
<keyword evidence="5" id="KW-0233">DNA recombination</keyword>
<dbReference type="InterPro" id="IPR005101">
    <property type="entry name" value="Cryptochr/Photolyase_FAD-bd"/>
</dbReference>
<feature type="compositionally biased region" description="Basic and acidic residues" evidence="7">
    <location>
        <begin position="1168"/>
        <end position="1177"/>
    </location>
</feature>
<evidence type="ECO:0000256" key="2">
    <source>
        <dbReference type="ARBA" id="ARBA00005862"/>
    </source>
</evidence>
<evidence type="ECO:0000313" key="11">
    <source>
        <dbReference type="Proteomes" id="UP000601435"/>
    </source>
</evidence>
<keyword evidence="4" id="KW-0274">FAD</keyword>
<evidence type="ECO:0000256" key="3">
    <source>
        <dbReference type="ARBA" id="ARBA00022630"/>
    </source>
</evidence>
<dbReference type="GO" id="GO:0003677">
    <property type="term" value="F:DNA binding"/>
    <property type="evidence" value="ECO:0007669"/>
    <property type="project" value="InterPro"/>
</dbReference>
<comment type="caution">
    <text evidence="10">The sequence shown here is derived from an EMBL/GenBank/DDBJ whole genome shotgun (WGS) entry which is preliminary data.</text>
</comment>
<sequence>MGAGPSWQGNDCVDPCCRRKPGEDDETGSPVVEGFPAHNHDKEQPQQKRNEGSDAIALPMSLQVSNIDGKHGIQTLAVPVAVAYSGASPTSSRSSAASVARLTPSQRHTKRRYSEVDMAMVRGISLRKSLGRLGRVWRYNPSTWLPEDRLALCNLSAPARSFNVFLSHTWWTPGRWKFLSLSFQCGWCYVLALWILTVALTASLCLEDVLPMPMKYEARIMGFTDVCPMGICVLCSSLLATVLGLLSTPYWPRCFSFADTGFIDVTCINQVDKRLMERGVFSIAGFLGLAEELRILWSAPYLSRLWCVFELAAYKKVNPSGKVAFRPLFLERVVALTMVAQYGVCLLLLVARDVFGPGVVTFVASFAIWILPNSMCVYGLRMSFREKYQLLLQLESFDLDQVGCSQKFDRDFIHAAITKWYGHKDIFTSYVRRDLKQEFAKTLSATRLPNRYLLLMLTPILSMSFEFFLANWKGGAPVEVLISYFVGMFLAFDVFCTVSAILLMIYLCDLLAPKRFGPFDHMQTLAIIIVVTGLQSLAHEVAAMSYQSSLEGAFGILALAVILAAFMWWLEGTSIANLVGKLRRQPDNKSDVTDAEAAEELVVELREQVRVLQARLEEVASPLGFDIVQYWLVVRDFRGEVFSPIKVCRNFSECAACCKRGSDLGDSIFVGLPARQEEVGGVDGEALAARDCACVGEGFLDPLAPLCVLACGEDDEGFPVTVHCVVVGDVQNKLLICLPAAAWHRKVAKRTVPRGFLSKVIAAEVATASVADRAIELPGQTVRVWLGFCEGDAEQSIQVSDAPPSVNFGALPNGDLLVPFAEALALLWQHQVTGSATTPVHTANEGTEVQGNLPERLASIERTLASLVPSLGPGADVPAAPQQVSRAKAGPSAPQRGVSAAARPQELGVPVAYPGLDQSVVAAALASGVEPHVLGEMSRLVEARPLHRLRAEPERGAAIQRPTPLDESEEEAEAIEPVGASAVALASTQPAKNLEPAEAFAQAMVRCLDSLKSGSGKQTALDRALDASGGGSLDGSLNSGRRNAAARKALRDSLTSAPQEISKMIESLMAEDLNASTPGAGSPVLTSTRAWLEHRSRIQAFPSMVHLTWAIAGALDCIRAQKPEQARARLNIALLQADQCSIDRGSWLLAQELSLELGPPMSSFRLREEAEFTDRRQKLSHRSTTTNKEQDEQAADASDYGRIGHKVEGQAKTLCALGRAAASVCRGFSAGYLPRSVSVEGAPSVLGPPPAQIVGTLPGKPDIAAMPIVADRVKLPACPTFVASPYMDRTTADFFENPLHHARVPDPAAERPPFVKILADSRQKLLLLQALARSGRLEPLSSVPLEREDWGAGLFAVAKDGARDRLVLDARPANELENFPGRWVHTLASAACLGCLNLRPDEVLIMCGTDLQDCFYQFKATPERLVRNHLACKLSLSEAAFVFGRPADSFQAPGGFVLCGLSSLAMGDSSACEFAQCSHLGVFAQARVVHAGELLVQAAAPPRGLLSVGLVIDDLIVLQRCLASQLPFFAENPGSSEASTRLRRALAGYDSARLRYSDKKTFEDKTQASFWGVDCCGVSGLIRANPARYWPLVLITVRVLQLGLTTRSLLESLLGSWVSVFMLRRRMLSLVELCFSAVRGGTAQSILRLSPELKAELSSFVCLGHLAVVDLRAQPLTTVIASDASSSWQAAVSAEVAQPVVEEFQRHSLQRGAWTKLLAPPSAWLKEHNLLEPEAELPGDFEFVANPVAECLARVPQYKTRWRRRYTRRMHINVAELGAYLHEEARKICLVDFEPQVRAPSMLKPAWWTSLEKGEVQGSEAFEQDDLLLLGGSRHATRSEVSRPRFVQQVVCNSGAASADTPSWLPGLQAFPIRQFLCDAKRPLDLSVPGALELSPARRSISRALLRYGAPWVLTFDSQRSAAEDLSSVDLRARLEALLLSGAFSAVGGLPSASSFSRAIRPPARSRSHPLGLWNLSPFLRAKVLADNFLAEWFLHNRNLCDKLQVVYWVGQPDTSLWWLLPGWEEEAWAHSASTFRADLCQFGCRWRKRTRVATNCSLGGARLLCKASVRHLRLVGHSSAARLPWTSLADTIPAGFADALAVGLCAAAQWTSVRPLDPAACAKLGCLCRVGEAKNPGPRRRATKRTGDLESRPLQSDTSLFLGSSAWSAFLRWVSPSLSVDPVSLFVVCPLLAAMALRAYGNELFQAGGSKHTFRYTLVGAQRAIISLKGSLGPAWELLSRWEAVEPVIHRTPVPEPLLLAMVTLAWLRGYKRWCGCALLAFYGMARVGEVLACQRRHLLLPEDLFLFCPAVFLRLDSSKTSLRGRPKVQHIRVDDDRAMALIQTAFADLEPTERLYPFSPSAFRTRWDRSLQTLGLQGLVAVTPGGLRGGGAVAAYHRGCPISDIQWKLRLKHMATLEHYLQEVAALSALEGVDEQLWLRKAPPFGLQLVLKHTFQWRLCLADEAALNELQKVTDLRLAVTHPGSEASNPALAQYSLKESPHVVEASVAVVAQEGQDAAAAAMPREKVSVVWFKATDLRTHDHEPLSLAHAAGLPVLHLYVLDPRWFKSTPLAGFPRTGPRRALFQLEALADLSKRLEAAGHKLCVRRGVSTARAFEELCDDFEVAACYACREVCPEELRLEQKVQEVLKAKRAGALQLCWTYELHHYDDLPAEVRRKGASGFSGYRRCFSERVHVRNPLPRVDLTKSSPVHWPRAEGLPSSVTDLGLAAPEPDDRVEVSWVGGETAALARLEEYFFESNDIALQFVGATNFPHDGHSSTVAKSQSKLSPWLAHGCLSARYLYAELKRYEKERRQTDCTARMVHELYFRDFVRFSALLKGSKIFKLEGIYGRHPPGGWLQEDELLAPWCQGQTGFPFLDASMRELEATGSCCHAGREVAAWFLVCDLGIDWRLGAEWFESTLIDYEPASNWFNWAFTCVPRATGGNSIQEEAKPLRPPRTRLQTLEAIYWAAQQDPDGEYIKLWVPELRGLRGDLAREPWKATSQEPEEAPRVGSAPEEWPPALAKERERIGWARRTFPAGGSQVAVWWGCVREGAASAAPSGTTERRLDPDDGREYTLEGLKEKYRGQYKLEEVRLYWKNTCQPLEAKRDPADGKAYTLAELHVRYRQQYTRQEIAEYFKSSCGPVKEWKGGAASVPRKTPATGWPEGYPLPLLPPASFFGIDEIAEHSRRSQARKAAKAARLEREMGGGSRVAGYAVSSSEPRKEKDPKPKQGPRRWAKAAPRDS</sequence>
<feature type="transmembrane region" description="Helical" evidence="8">
    <location>
        <begin position="187"/>
        <end position="206"/>
    </location>
</feature>
<dbReference type="Pfam" id="PF00875">
    <property type="entry name" value="DNA_photolyase"/>
    <property type="match status" value="1"/>
</dbReference>
<dbReference type="InterPro" id="IPR011010">
    <property type="entry name" value="DNA_brk_join_enz"/>
</dbReference>
<evidence type="ECO:0000256" key="6">
    <source>
        <dbReference type="PIRSR" id="PIRSR602081-2"/>
    </source>
</evidence>
<feature type="domain" description="Photolyase/cryptochrome alpha/beta" evidence="9">
    <location>
        <begin position="2530"/>
        <end position="2667"/>
    </location>
</feature>
<dbReference type="InterPro" id="IPR014729">
    <property type="entry name" value="Rossmann-like_a/b/a_fold"/>
</dbReference>
<feature type="region of interest" description="Disordered" evidence="7">
    <location>
        <begin position="3193"/>
        <end position="3249"/>
    </location>
</feature>
<dbReference type="SUPFAM" id="SSF48173">
    <property type="entry name" value="Cryptochrome/photolyase FAD-binding domain"/>
    <property type="match status" value="1"/>
</dbReference>
<organism evidence="10 11">
    <name type="scientific">Symbiodinium necroappetens</name>
    <dbReference type="NCBI Taxonomy" id="1628268"/>
    <lineage>
        <taxon>Eukaryota</taxon>
        <taxon>Sar</taxon>
        <taxon>Alveolata</taxon>
        <taxon>Dinophyceae</taxon>
        <taxon>Suessiales</taxon>
        <taxon>Symbiodiniaceae</taxon>
        <taxon>Symbiodinium</taxon>
    </lineage>
</organism>
<evidence type="ECO:0000256" key="7">
    <source>
        <dbReference type="SAM" id="MobiDB-lite"/>
    </source>
</evidence>
<dbReference type="PRINTS" id="PR00147">
    <property type="entry name" value="DNAPHOTLYASE"/>
</dbReference>
<feature type="compositionally biased region" description="Basic and acidic residues" evidence="7">
    <location>
        <begin position="3225"/>
        <end position="3234"/>
    </location>
</feature>
<evidence type="ECO:0000256" key="4">
    <source>
        <dbReference type="ARBA" id="ARBA00022827"/>
    </source>
</evidence>
<comment type="similarity">
    <text evidence="2">Belongs to the DNA photolyase class-1 family.</text>
</comment>
<dbReference type="InterPro" id="IPR036155">
    <property type="entry name" value="Crypto/Photolyase_N_sf"/>
</dbReference>
<feature type="transmembrane region" description="Helical" evidence="8">
    <location>
        <begin position="357"/>
        <end position="380"/>
    </location>
</feature>
<evidence type="ECO:0000313" key="10">
    <source>
        <dbReference type="EMBL" id="CAE7757991.1"/>
    </source>
</evidence>
<feature type="region of interest" description="Disordered" evidence="7">
    <location>
        <begin position="3001"/>
        <end position="3020"/>
    </location>
</feature>
<dbReference type="Proteomes" id="UP000601435">
    <property type="component" value="Unassembled WGS sequence"/>
</dbReference>
<proteinExistence type="inferred from homology"/>
<protein>
    <submittedName>
        <fullName evidence="10">Cry protein</fullName>
    </submittedName>
</protein>
<keyword evidence="11" id="KW-1185">Reference proteome</keyword>
<keyword evidence="8" id="KW-0472">Membrane</keyword>
<dbReference type="Gene3D" id="1.10.579.10">
    <property type="entry name" value="DNA Cyclobutane Dipyrimidine Photolyase, subunit A, domain 3"/>
    <property type="match status" value="1"/>
</dbReference>
<feature type="transmembrane region" description="Helical" evidence="8">
    <location>
        <begin position="452"/>
        <end position="470"/>
    </location>
</feature>
<dbReference type="SUPFAM" id="SSF52425">
    <property type="entry name" value="Cryptochrome/photolyase, N-terminal domain"/>
    <property type="match status" value="1"/>
</dbReference>
<dbReference type="PROSITE" id="PS51645">
    <property type="entry name" value="PHR_CRY_ALPHA_BETA"/>
    <property type="match status" value="1"/>
</dbReference>
<dbReference type="Pfam" id="PF03441">
    <property type="entry name" value="FAD_binding_7"/>
    <property type="match status" value="1"/>
</dbReference>
<feature type="region of interest" description="Disordered" evidence="7">
    <location>
        <begin position="954"/>
        <end position="975"/>
    </location>
</feature>
<reference evidence="10" key="1">
    <citation type="submission" date="2021-02" db="EMBL/GenBank/DDBJ databases">
        <authorList>
            <person name="Dougan E. K."/>
            <person name="Rhodes N."/>
            <person name="Thang M."/>
            <person name="Chan C."/>
        </authorList>
    </citation>
    <scope>NUCLEOTIDE SEQUENCE</scope>
</reference>
<feature type="transmembrane region" description="Helical" evidence="8">
    <location>
        <begin position="226"/>
        <end position="246"/>
    </location>
</feature>
<dbReference type="GO" id="GO:0003904">
    <property type="term" value="F:deoxyribodipyrimidine photo-lyase activity"/>
    <property type="evidence" value="ECO:0007669"/>
    <property type="project" value="TreeGrafter"/>
</dbReference>
<evidence type="ECO:0000259" key="9">
    <source>
        <dbReference type="PROSITE" id="PS51645"/>
    </source>
</evidence>
<dbReference type="SUPFAM" id="SSF56349">
    <property type="entry name" value="DNA breaking-rejoining enzymes"/>
    <property type="match status" value="1"/>
</dbReference>
<keyword evidence="3" id="KW-0285">Flavoprotein</keyword>
<dbReference type="PANTHER" id="PTHR11455:SF22">
    <property type="entry name" value="CRYPTOCHROME DASH"/>
    <property type="match status" value="1"/>
</dbReference>
<dbReference type="PANTHER" id="PTHR11455">
    <property type="entry name" value="CRYPTOCHROME"/>
    <property type="match status" value="1"/>
</dbReference>
<dbReference type="GO" id="GO:0000719">
    <property type="term" value="P:photoreactive repair"/>
    <property type="evidence" value="ECO:0007669"/>
    <property type="project" value="TreeGrafter"/>
</dbReference>
<keyword evidence="8" id="KW-0812">Transmembrane</keyword>